<feature type="compositionally biased region" description="Low complexity" evidence="3">
    <location>
        <begin position="47"/>
        <end position="60"/>
    </location>
</feature>
<accession>A0A3N4IIA3</accession>
<keyword evidence="2" id="KW-0175">Coiled coil</keyword>
<keyword evidence="1" id="KW-0863">Zinc-finger</keyword>
<feature type="compositionally biased region" description="Polar residues" evidence="3">
    <location>
        <begin position="1"/>
        <end position="11"/>
    </location>
</feature>
<organism evidence="5 6">
    <name type="scientific">Ascobolus immersus RN42</name>
    <dbReference type="NCBI Taxonomy" id="1160509"/>
    <lineage>
        <taxon>Eukaryota</taxon>
        <taxon>Fungi</taxon>
        <taxon>Dikarya</taxon>
        <taxon>Ascomycota</taxon>
        <taxon>Pezizomycotina</taxon>
        <taxon>Pezizomycetes</taxon>
        <taxon>Pezizales</taxon>
        <taxon>Ascobolaceae</taxon>
        <taxon>Ascobolus</taxon>
    </lineage>
</organism>
<evidence type="ECO:0000256" key="1">
    <source>
        <dbReference type="PROSITE-ProRule" id="PRU00047"/>
    </source>
</evidence>
<feature type="compositionally biased region" description="Polar residues" evidence="3">
    <location>
        <begin position="448"/>
        <end position="463"/>
    </location>
</feature>
<dbReference type="InterPro" id="IPR001878">
    <property type="entry name" value="Znf_CCHC"/>
</dbReference>
<reference evidence="5 6" key="1">
    <citation type="journal article" date="2018" name="Nat. Ecol. Evol.">
        <title>Pezizomycetes genomes reveal the molecular basis of ectomycorrhizal truffle lifestyle.</title>
        <authorList>
            <person name="Murat C."/>
            <person name="Payen T."/>
            <person name="Noel B."/>
            <person name="Kuo A."/>
            <person name="Morin E."/>
            <person name="Chen J."/>
            <person name="Kohler A."/>
            <person name="Krizsan K."/>
            <person name="Balestrini R."/>
            <person name="Da Silva C."/>
            <person name="Montanini B."/>
            <person name="Hainaut M."/>
            <person name="Levati E."/>
            <person name="Barry K.W."/>
            <person name="Belfiori B."/>
            <person name="Cichocki N."/>
            <person name="Clum A."/>
            <person name="Dockter R.B."/>
            <person name="Fauchery L."/>
            <person name="Guy J."/>
            <person name="Iotti M."/>
            <person name="Le Tacon F."/>
            <person name="Lindquist E.A."/>
            <person name="Lipzen A."/>
            <person name="Malagnac F."/>
            <person name="Mello A."/>
            <person name="Molinier V."/>
            <person name="Miyauchi S."/>
            <person name="Poulain J."/>
            <person name="Riccioni C."/>
            <person name="Rubini A."/>
            <person name="Sitrit Y."/>
            <person name="Splivallo R."/>
            <person name="Traeger S."/>
            <person name="Wang M."/>
            <person name="Zifcakova L."/>
            <person name="Wipf D."/>
            <person name="Zambonelli A."/>
            <person name="Paolocci F."/>
            <person name="Nowrousian M."/>
            <person name="Ottonello S."/>
            <person name="Baldrian P."/>
            <person name="Spatafora J.W."/>
            <person name="Henrissat B."/>
            <person name="Nagy L.G."/>
            <person name="Aury J.M."/>
            <person name="Wincker P."/>
            <person name="Grigoriev I.V."/>
            <person name="Bonfante P."/>
            <person name="Martin F.M."/>
        </authorList>
    </citation>
    <scope>NUCLEOTIDE SEQUENCE [LARGE SCALE GENOMIC DNA]</scope>
    <source>
        <strain evidence="5 6">RN42</strain>
    </source>
</reference>
<feature type="compositionally biased region" description="Polar residues" evidence="3">
    <location>
        <begin position="22"/>
        <end position="40"/>
    </location>
</feature>
<feature type="coiled-coil region" evidence="2">
    <location>
        <begin position="185"/>
        <end position="219"/>
    </location>
</feature>
<dbReference type="PROSITE" id="PS50158">
    <property type="entry name" value="ZF_CCHC"/>
    <property type="match status" value="1"/>
</dbReference>
<evidence type="ECO:0000313" key="5">
    <source>
        <dbReference type="EMBL" id="RPA85873.1"/>
    </source>
</evidence>
<dbReference type="Proteomes" id="UP000275078">
    <property type="component" value="Unassembled WGS sequence"/>
</dbReference>
<evidence type="ECO:0000313" key="6">
    <source>
        <dbReference type="Proteomes" id="UP000275078"/>
    </source>
</evidence>
<feature type="compositionally biased region" description="Polar residues" evidence="3">
    <location>
        <begin position="389"/>
        <end position="413"/>
    </location>
</feature>
<evidence type="ECO:0000256" key="3">
    <source>
        <dbReference type="SAM" id="MobiDB-lite"/>
    </source>
</evidence>
<keyword evidence="1" id="KW-0862">Zinc</keyword>
<dbReference type="InterPro" id="IPR036875">
    <property type="entry name" value="Znf_CCHC_sf"/>
</dbReference>
<dbReference type="SUPFAM" id="SSF57756">
    <property type="entry name" value="Retrovirus zinc finger-like domains"/>
    <property type="match status" value="1"/>
</dbReference>
<gene>
    <name evidence="5" type="ORF">BJ508DRAFT_302691</name>
</gene>
<evidence type="ECO:0000259" key="4">
    <source>
        <dbReference type="PROSITE" id="PS50158"/>
    </source>
</evidence>
<keyword evidence="1" id="KW-0479">Metal-binding</keyword>
<sequence>MAKTSDSQSRPLETITEHSDESSAAPNAATPQHNNASPQVASPAGFTTDPPSWTTTPDPSFGVKRERNRRSSLYLHPTQGEEAPIQWYCSSYELSSFEKNAVTKEDSHDRLLREVANSNEDLQLSLDAFANQYESSSEPLQGDPMAAAIDHKFELIRYTALKAVEAHDEAVAVLDAEQQHHAKVVADMTNKLEMAEKENATLLNSVKDLLAKVAELRAQTTTMAGSNPFPTVEKRPFTLESPYSSNSPTIVDITVPKAYRTQIQAAPIKYFEGSTDVETVYTFLKALDHHIRLLPNAFMVLNNKLEKMELRGADIARINDTYRATLDLLGVKDLSTIDESHQYFQMYMRKIKDPHILSTLTLSSLSNNGLNLEDLLRYTARLMVIKSTTPSAKNPSSSQTRDVAPSTNRNQSKGGRANTKKPHKASVHNIEEGSEEESEEAVAAVSSKPATTNRAASGSNNYNPRRCFFCDDTGHMQSDCAAKKALLEQLKAGKA</sequence>
<name>A0A3N4IIA3_ASCIM</name>
<dbReference type="GO" id="GO:0008270">
    <property type="term" value="F:zinc ion binding"/>
    <property type="evidence" value="ECO:0007669"/>
    <property type="project" value="UniProtKB-KW"/>
</dbReference>
<proteinExistence type="predicted"/>
<evidence type="ECO:0000256" key="2">
    <source>
        <dbReference type="SAM" id="Coils"/>
    </source>
</evidence>
<feature type="region of interest" description="Disordered" evidence="3">
    <location>
        <begin position="1"/>
        <end position="66"/>
    </location>
</feature>
<protein>
    <recommendedName>
        <fullName evidence="4">CCHC-type domain-containing protein</fullName>
    </recommendedName>
</protein>
<feature type="domain" description="CCHC-type" evidence="4">
    <location>
        <begin position="465"/>
        <end position="480"/>
    </location>
</feature>
<dbReference type="GO" id="GO:0003676">
    <property type="term" value="F:nucleic acid binding"/>
    <property type="evidence" value="ECO:0007669"/>
    <property type="project" value="InterPro"/>
</dbReference>
<dbReference type="AlphaFoldDB" id="A0A3N4IIA3"/>
<dbReference type="EMBL" id="ML119652">
    <property type="protein sequence ID" value="RPA85873.1"/>
    <property type="molecule type" value="Genomic_DNA"/>
</dbReference>
<feature type="region of interest" description="Disordered" evidence="3">
    <location>
        <begin position="389"/>
        <end position="464"/>
    </location>
</feature>
<keyword evidence="6" id="KW-1185">Reference proteome</keyword>